<evidence type="ECO:0000313" key="5">
    <source>
        <dbReference type="EMBL" id="XDU73949.1"/>
    </source>
</evidence>
<keyword evidence="3" id="KW-0067">ATP-binding</keyword>
<protein>
    <submittedName>
        <fullName evidence="5">Biotin-dependent carboxyltransferase family protein</fullName>
    </submittedName>
</protein>
<dbReference type="Pfam" id="PF02626">
    <property type="entry name" value="CT_A_B"/>
    <property type="match status" value="1"/>
</dbReference>
<dbReference type="InterPro" id="IPR003778">
    <property type="entry name" value="CT_A_B"/>
</dbReference>
<dbReference type="GO" id="GO:0016787">
    <property type="term" value="F:hydrolase activity"/>
    <property type="evidence" value="ECO:0007669"/>
    <property type="project" value="UniProtKB-KW"/>
</dbReference>
<organism evidence="5">
    <name type="scientific">Rouxiella sp. WC2420</name>
    <dbReference type="NCBI Taxonomy" id="3234145"/>
    <lineage>
        <taxon>Bacteria</taxon>
        <taxon>Pseudomonadati</taxon>
        <taxon>Pseudomonadota</taxon>
        <taxon>Gammaproteobacteria</taxon>
        <taxon>Enterobacterales</taxon>
        <taxon>Yersiniaceae</taxon>
        <taxon>Rouxiella</taxon>
    </lineage>
</organism>
<dbReference type="NCBIfam" id="TIGR00724">
    <property type="entry name" value="urea_amlyse_rel"/>
    <property type="match status" value="1"/>
</dbReference>
<dbReference type="Gene3D" id="2.40.100.10">
    <property type="entry name" value="Cyclophilin-like"/>
    <property type="match status" value="1"/>
</dbReference>
<dbReference type="PANTHER" id="PTHR43309">
    <property type="entry name" value="5-OXOPROLINASE SUBUNIT C"/>
    <property type="match status" value="1"/>
</dbReference>
<dbReference type="GO" id="GO:0005524">
    <property type="term" value="F:ATP binding"/>
    <property type="evidence" value="ECO:0007669"/>
    <property type="project" value="UniProtKB-KW"/>
</dbReference>
<keyword evidence="1" id="KW-0547">Nucleotide-binding</keyword>
<keyword evidence="2" id="KW-0378">Hydrolase</keyword>
<evidence type="ECO:0000256" key="2">
    <source>
        <dbReference type="ARBA" id="ARBA00022801"/>
    </source>
</evidence>
<dbReference type="SUPFAM" id="SSF50891">
    <property type="entry name" value="Cyclophilin-like"/>
    <property type="match status" value="1"/>
</dbReference>
<evidence type="ECO:0000259" key="4">
    <source>
        <dbReference type="SMART" id="SM00797"/>
    </source>
</evidence>
<dbReference type="InterPro" id="IPR029000">
    <property type="entry name" value="Cyclophilin-like_dom_sf"/>
</dbReference>
<feature type="domain" description="Carboxyltransferase" evidence="4">
    <location>
        <begin position="26"/>
        <end position="323"/>
    </location>
</feature>
<dbReference type="RefSeq" id="WP_369790220.1">
    <property type="nucleotide sequence ID" value="NZ_CP165628.1"/>
</dbReference>
<dbReference type="EMBL" id="CP165628">
    <property type="protein sequence ID" value="XDU73949.1"/>
    <property type="molecule type" value="Genomic_DNA"/>
</dbReference>
<evidence type="ECO:0000256" key="1">
    <source>
        <dbReference type="ARBA" id="ARBA00022741"/>
    </source>
</evidence>
<dbReference type="InterPro" id="IPR052708">
    <property type="entry name" value="PxpC"/>
</dbReference>
<sequence>MIDGFEVLSPGLFTTLQDAGRFGFEDYGVPPSGAMDEMSFAIANALVGNQADTGALEFTLTGATLRLTGSEPCIFAVTGDMALTIDGVEAEPYHRLTLLPGHTLRIARTLSGARGYLAVAGGFKVKPVMGSVSTLMRAGLGGFSGRQLQKGDWLPLNPSLHRVKKSHWMPTPHGAHFTNKARGVPEQRLMPQRERRPIRVILGPQDDHFDQTAISQFLSTAYRVSEQSDRMGYRLNGNPISHTKGFNIVSDGISRGSIQIPGSGEPIIAMNDRQTTGGYPKIATVIRADLARLGQAKPGDMIRFETVSVEKAESLWAGRQTQLDNWLNKVRRNAQPA</sequence>
<proteinExistence type="predicted"/>
<dbReference type="SMART" id="SM00797">
    <property type="entry name" value="AHS2"/>
    <property type="match status" value="1"/>
</dbReference>
<accession>A0AB39VVG0</accession>
<name>A0AB39VVG0_9GAMM</name>
<gene>
    <name evidence="5" type="ORF">AB3G37_07695</name>
</gene>
<dbReference type="AlphaFoldDB" id="A0AB39VVG0"/>
<reference evidence="5" key="1">
    <citation type="submission" date="2024-07" db="EMBL/GenBank/DDBJ databases">
        <authorList>
            <person name="Biller S.J."/>
        </authorList>
    </citation>
    <scope>NUCLEOTIDE SEQUENCE</scope>
    <source>
        <strain evidence="5">WC2420</strain>
    </source>
</reference>
<evidence type="ECO:0000256" key="3">
    <source>
        <dbReference type="ARBA" id="ARBA00022840"/>
    </source>
</evidence>
<dbReference type="PANTHER" id="PTHR43309:SF5">
    <property type="entry name" value="5-OXOPROLINASE SUBUNIT C"/>
    <property type="match status" value="1"/>
</dbReference>